<evidence type="ECO:0000256" key="8">
    <source>
        <dbReference type="ARBA" id="ARBA00023125"/>
    </source>
</evidence>
<dbReference type="Proteomes" id="UP000694559">
    <property type="component" value="Unplaced"/>
</dbReference>
<keyword evidence="9" id="KW-0804">Transcription</keyword>
<evidence type="ECO:0000256" key="9">
    <source>
        <dbReference type="ARBA" id="ARBA00023163"/>
    </source>
</evidence>
<feature type="region of interest" description="Disordered" evidence="12">
    <location>
        <begin position="115"/>
        <end position="135"/>
    </location>
</feature>
<comment type="subcellular location">
    <subcellularLocation>
        <location evidence="1">Nucleus</location>
    </subcellularLocation>
</comment>
<dbReference type="Gene3D" id="3.30.160.60">
    <property type="entry name" value="Classic Zinc Finger"/>
    <property type="match status" value="6"/>
</dbReference>
<keyword evidence="15" id="KW-1185">Reference proteome</keyword>
<evidence type="ECO:0000256" key="6">
    <source>
        <dbReference type="ARBA" id="ARBA00022833"/>
    </source>
</evidence>
<evidence type="ECO:0000256" key="3">
    <source>
        <dbReference type="ARBA" id="ARBA00022723"/>
    </source>
</evidence>
<evidence type="ECO:0000256" key="12">
    <source>
        <dbReference type="SAM" id="MobiDB-lite"/>
    </source>
</evidence>
<dbReference type="InterPro" id="IPR013087">
    <property type="entry name" value="Znf_C2H2_type"/>
</dbReference>
<comment type="similarity">
    <text evidence="2">Belongs to the krueppel C2H2-type zinc-finger protein family.</text>
</comment>
<feature type="domain" description="C2H2-type" evidence="13">
    <location>
        <begin position="82"/>
        <end position="109"/>
    </location>
</feature>
<dbReference type="FunFam" id="3.30.160.60:FF:000739">
    <property type="entry name" value="Zgc:171418 protein"/>
    <property type="match status" value="1"/>
</dbReference>
<evidence type="ECO:0000313" key="15">
    <source>
        <dbReference type="Proteomes" id="UP000694559"/>
    </source>
</evidence>
<accession>A0A8C6X8X4</accession>
<dbReference type="Ensembl" id="ENSNNAT00000011189.1">
    <property type="protein sequence ID" value="ENSNNAP00000010699.1"/>
    <property type="gene ID" value="ENSNNAG00000007126.1"/>
</dbReference>
<keyword evidence="7" id="KW-0805">Transcription regulation</keyword>
<reference evidence="14" key="2">
    <citation type="submission" date="2025-09" db="UniProtKB">
        <authorList>
            <consortium name="Ensembl"/>
        </authorList>
    </citation>
    <scope>IDENTIFICATION</scope>
</reference>
<dbReference type="PANTHER" id="PTHR24390">
    <property type="entry name" value="ZINC FINGER PROTEIN"/>
    <property type="match status" value="1"/>
</dbReference>
<evidence type="ECO:0000259" key="13">
    <source>
        <dbReference type="PROSITE" id="PS50157"/>
    </source>
</evidence>
<feature type="domain" description="C2H2-type" evidence="13">
    <location>
        <begin position="191"/>
        <end position="218"/>
    </location>
</feature>
<dbReference type="AlphaFoldDB" id="A0A8C6X8X4"/>
<dbReference type="FunFam" id="3.30.160.60:FF:001228">
    <property type="entry name" value="Zinc finger protein 236"/>
    <property type="match status" value="1"/>
</dbReference>
<dbReference type="FunFam" id="3.30.160.60:FF:000624">
    <property type="entry name" value="zinc finger protein 697"/>
    <property type="match status" value="1"/>
</dbReference>
<proteinExistence type="inferred from homology"/>
<dbReference type="GO" id="GO:0003700">
    <property type="term" value="F:DNA-binding transcription factor activity"/>
    <property type="evidence" value="ECO:0007669"/>
    <property type="project" value="TreeGrafter"/>
</dbReference>
<dbReference type="SUPFAM" id="SSF57667">
    <property type="entry name" value="beta-beta-alpha zinc fingers"/>
    <property type="match status" value="4"/>
</dbReference>
<keyword evidence="6" id="KW-0862">Zinc</keyword>
<feature type="domain" description="C2H2-type" evidence="13">
    <location>
        <begin position="26"/>
        <end position="53"/>
    </location>
</feature>
<protein>
    <recommendedName>
        <fullName evidence="13">C2H2-type domain-containing protein</fullName>
    </recommendedName>
</protein>
<evidence type="ECO:0000256" key="10">
    <source>
        <dbReference type="ARBA" id="ARBA00023242"/>
    </source>
</evidence>
<keyword evidence="8" id="KW-0238">DNA-binding</keyword>
<organism evidence="14 15">
    <name type="scientific">Naja naja</name>
    <name type="common">Indian cobra</name>
    <dbReference type="NCBI Taxonomy" id="35670"/>
    <lineage>
        <taxon>Eukaryota</taxon>
        <taxon>Metazoa</taxon>
        <taxon>Chordata</taxon>
        <taxon>Craniata</taxon>
        <taxon>Vertebrata</taxon>
        <taxon>Euteleostomi</taxon>
        <taxon>Lepidosauria</taxon>
        <taxon>Squamata</taxon>
        <taxon>Bifurcata</taxon>
        <taxon>Unidentata</taxon>
        <taxon>Episquamata</taxon>
        <taxon>Toxicofera</taxon>
        <taxon>Serpentes</taxon>
        <taxon>Colubroidea</taxon>
        <taxon>Elapidae</taxon>
        <taxon>Elapinae</taxon>
        <taxon>Naja</taxon>
    </lineage>
</organism>
<dbReference type="PROSITE" id="PS00028">
    <property type="entry name" value="ZINC_FINGER_C2H2_1"/>
    <property type="match status" value="6"/>
</dbReference>
<evidence type="ECO:0000313" key="14">
    <source>
        <dbReference type="Ensembl" id="ENSNNAP00000010699.1"/>
    </source>
</evidence>
<evidence type="ECO:0000256" key="5">
    <source>
        <dbReference type="ARBA" id="ARBA00022771"/>
    </source>
</evidence>
<feature type="domain" description="C2H2-type" evidence="13">
    <location>
        <begin position="54"/>
        <end position="81"/>
    </location>
</feature>
<dbReference type="GO" id="GO:0000978">
    <property type="term" value="F:RNA polymerase II cis-regulatory region sequence-specific DNA binding"/>
    <property type="evidence" value="ECO:0007669"/>
    <property type="project" value="TreeGrafter"/>
</dbReference>
<name>A0A8C6X8X4_NAJNA</name>
<evidence type="ECO:0000256" key="11">
    <source>
        <dbReference type="PROSITE-ProRule" id="PRU00042"/>
    </source>
</evidence>
<keyword evidence="5 11" id="KW-0863">Zinc-finger</keyword>
<dbReference type="PANTHER" id="PTHR24390:SF159">
    <property type="entry name" value="GROWTH FACTOR INDEPENDENT 1 TRANSCRIPTIONAL REPRESSOR"/>
    <property type="match status" value="1"/>
</dbReference>
<evidence type="ECO:0000256" key="1">
    <source>
        <dbReference type="ARBA" id="ARBA00004123"/>
    </source>
</evidence>
<dbReference type="Pfam" id="PF00096">
    <property type="entry name" value="zf-C2H2"/>
    <property type="match status" value="6"/>
</dbReference>
<sequence>IGATFINIKESTQEKNLINACSVERASCPDCEKSFKSNNVLEDHLRIHTEETSHKCMECGESFWQSEHLYRHQRIHCGEKPYKCLKCGKSFNMEENLYRHESIHTGEKLNKFLKDGESLGRPRSPQGGVHKRGRKHKCPECEKSFQKNGDLQRHITVHTGVRKYQCPECEKSFKRKDHLESHLRIHSEKLNKCLECGMSFSHRSSLYRHQRTHLEEKPNKCLEGSDAIRRRWNPQRIQEREKKYQCPNVKNPSKQIENCKEVTIFKAINAQNVKNPSTEMEILKGIEESTQIETYINAWNVERASVVKATFIHTKGSTQERNHINVRGQPMILWAMTVTLWSAVLSDTVQMANHPQVQ</sequence>
<reference evidence="14" key="1">
    <citation type="submission" date="2025-08" db="UniProtKB">
        <authorList>
            <consortium name="Ensembl"/>
        </authorList>
    </citation>
    <scope>IDENTIFICATION</scope>
</reference>
<dbReference type="SMART" id="SM00355">
    <property type="entry name" value="ZnF_C2H2"/>
    <property type="match status" value="6"/>
</dbReference>
<keyword evidence="10" id="KW-0539">Nucleus</keyword>
<dbReference type="GO" id="GO:0008270">
    <property type="term" value="F:zinc ion binding"/>
    <property type="evidence" value="ECO:0007669"/>
    <property type="project" value="UniProtKB-KW"/>
</dbReference>
<keyword evidence="3" id="KW-0479">Metal-binding</keyword>
<keyword evidence="4" id="KW-0677">Repeat</keyword>
<evidence type="ECO:0000256" key="4">
    <source>
        <dbReference type="ARBA" id="ARBA00022737"/>
    </source>
</evidence>
<feature type="domain" description="C2H2-type" evidence="13">
    <location>
        <begin position="164"/>
        <end position="191"/>
    </location>
</feature>
<dbReference type="GO" id="GO:0005634">
    <property type="term" value="C:nucleus"/>
    <property type="evidence" value="ECO:0007669"/>
    <property type="project" value="UniProtKB-SubCell"/>
</dbReference>
<dbReference type="FunFam" id="3.30.160.60:FF:000100">
    <property type="entry name" value="Zinc finger 45-like"/>
    <property type="match status" value="1"/>
</dbReference>
<dbReference type="PROSITE" id="PS50157">
    <property type="entry name" value="ZINC_FINGER_C2H2_2"/>
    <property type="match status" value="6"/>
</dbReference>
<dbReference type="GO" id="GO:0006357">
    <property type="term" value="P:regulation of transcription by RNA polymerase II"/>
    <property type="evidence" value="ECO:0007669"/>
    <property type="project" value="TreeGrafter"/>
</dbReference>
<evidence type="ECO:0000256" key="2">
    <source>
        <dbReference type="ARBA" id="ARBA00006991"/>
    </source>
</evidence>
<evidence type="ECO:0000256" key="7">
    <source>
        <dbReference type="ARBA" id="ARBA00023015"/>
    </source>
</evidence>
<dbReference type="FunFam" id="3.30.160.60:FF:000551">
    <property type="entry name" value="zinc finger protein 197 isoform X1"/>
    <property type="match status" value="1"/>
</dbReference>
<dbReference type="GeneTree" id="ENSGT00940000156207"/>
<feature type="domain" description="C2H2-type" evidence="13">
    <location>
        <begin position="136"/>
        <end position="163"/>
    </location>
</feature>
<dbReference type="FunFam" id="3.30.160.60:FF:001498">
    <property type="entry name" value="Zinc finger protein 404"/>
    <property type="match status" value="1"/>
</dbReference>
<dbReference type="InterPro" id="IPR036236">
    <property type="entry name" value="Znf_C2H2_sf"/>
</dbReference>